<dbReference type="PRINTS" id="PR00409">
    <property type="entry name" value="PHDIOXRDTASE"/>
</dbReference>
<dbReference type="GO" id="GO:0016491">
    <property type="term" value="F:oxidoreductase activity"/>
    <property type="evidence" value="ECO:0007669"/>
    <property type="project" value="UniProtKB-KW"/>
</dbReference>
<dbReference type="PROSITE" id="PS51384">
    <property type="entry name" value="FAD_FR"/>
    <property type="match status" value="1"/>
</dbReference>
<dbReference type="HOGENOM" id="CLU_003827_17_2_1"/>
<accession>A0A0D1XMV8</accession>
<keyword evidence="5" id="KW-0479">Metal-binding</keyword>
<organism evidence="11 12">
    <name type="scientific">Verruconis gallopava</name>
    <dbReference type="NCBI Taxonomy" id="253628"/>
    <lineage>
        <taxon>Eukaryota</taxon>
        <taxon>Fungi</taxon>
        <taxon>Dikarya</taxon>
        <taxon>Ascomycota</taxon>
        <taxon>Pezizomycotina</taxon>
        <taxon>Dothideomycetes</taxon>
        <taxon>Pleosporomycetidae</taxon>
        <taxon>Venturiales</taxon>
        <taxon>Sympoventuriaceae</taxon>
        <taxon>Verruconis</taxon>
    </lineage>
</organism>
<evidence type="ECO:0000256" key="7">
    <source>
        <dbReference type="ARBA" id="ARBA00023004"/>
    </source>
</evidence>
<dbReference type="InterPro" id="IPR006058">
    <property type="entry name" value="2Fe2S_fd_BS"/>
</dbReference>
<dbReference type="EMBL" id="KN847542">
    <property type="protein sequence ID" value="KIW03911.1"/>
    <property type="molecule type" value="Genomic_DNA"/>
</dbReference>
<evidence type="ECO:0000256" key="8">
    <source>
        <dbReference type="ARBA" id="ARBA00023014"/>
    </source>
</evidence>
<dbReference type="CDD" id="cd06185">
    <property type="entry name" value="PDR_like"/>
    <property type="match status" value="1"/>
</dbReference>
<evidence type="ECO:0000313" key="11">
    <source>
        <dbReference type="EMBL" id="KIW03911.1"/>
    </source>
</evidence>
<comment type="cofactor">
    <cofactor evidence="1">
        <name>FMN</name>
        <dbReference type="ChEBI" id="CHEBI:58210"/>
    </cofactor>
</comment>
<dbReference type="SUPFAM" id="SSF63380">
    <property type="entry name" value="Riboflavin synthase domain-like"/>
    <property type="match status" value="1"/>
</dbReference>
<keyword evidence="3" id="KW-0288">FMN</keyword>
<keyword evidence="7" id="KW-0408">Iron</keyword>
<keyword evidence="8" id="KW-0411">Iron-sulfur</keyword>
<dbReference type="InterPro" id="IPR017927">
    <property type="entry name" value="FAD-bd_FR_type"/>
</dbReference>
<sequence length="349" mass="37971">MQEIVALEGLGKEVFNIFQKRLEKNEVEDQEARLTGGSAALAMKKWADYRIASRRMETPRIVGLTFQAVEPEQAPAPVEPGSHVRLKLGGKLVRAYSVVGGDSNCFELGVALDAYSRGGSKYLHEVAKEGDVLQVGRITASFPLSKEADHHVIFAGGIGITAFVEAAHALQKSGESFEVHFAVRSAEDVPFHRYLDCVENLTIYSKAAGQRMDVRSILSRTKANTHVYCCGPQRLMDGVAEAAKACDIDAANVHFETFEVTAGGRPFTAELSLSKRTVEVDSEHSLLEALRSAGFDIDSSCEVGNCGTCKVTYCAGSVQHRGTALVEQEKEKEMLTCVSRGIERTVLEL</sequence>
<name>A0A0D1XMV8_9PEZI</name>
<evidence type="ECO:0008006" key="13">
    <source>
        <dbReference type="Google" id="ProtNLM"/>
    </source>
</evidence>
<dbReference type="InterPro" id="IPR001041">
    <property type="entry name" value="2Fe-2S_ferredoxin-type"/>
</dbReference>
<evidence type="ECO:0000313" key="12">
    <source>
        <dbReference type="Proteomes" id="UP000053259"/>
    </source>
</evidence>
<dbReference type="PANTHER" id="PTHR30212">
    <property type="entry name" value="PROTEIN YIIM"/>
    <property type="match status" value="1"/>
</dbReference>
<evidence type="ECO:0000256" key="3">
    <source>
        <dbReference type="ARBA" id="ARBA00022643"/>
    </source>
</evidence>
<dbReference type="PROSITE" id="PS51085">
    <property type="entry name" value="2FE2S_FER_2"/>
    <property type="match status" value="1"/>
</dbReference>
<dbReference type="InterPro" id="IPR017938">
    <property type="entry name" value="Riboflavin_synthase-like_b-brl"/>
</dbReference>
<dbReference type="PROSITE" id="PS00197">
    <property type="entry name" value="2FE2S_FER_1"/>
    <property type="match status" value="1"/>
</dbReference>
<dbReference type="Pfam" id="PF00111">
    <property type="entry name" value="Fer2"/>
    <property type="match status" value="1"/>
</dbReference>
<dbReference type="InterPro" id="IPR052353">
    <property type="entry name" value="Benzoxazolinone_Detox_Enz"/>
</dbReference>
<dbReference type="Gene3D" id="3.40.50.80">
    <property type="entry name" value="Nucleotide-binding domain of ferredoxin-NADP reductase (FNR) module"/>
    <property type="match status" value="1"/>
</dbReference>
<evidence type="ECO:0000259" key="9">
    <source>
        <dbReference type="PROSITE" id="PS51085"/>
    </source>
</evidence>
<dbReference type="RefSeq" id="XP_016213780.1">
    <property type="nucleotide sequence ID" value="XM_016358162.1"/>
</dbReference>
<evidence type="ECO:0000256" key="5">
    <source>
        <dbReference type="ARBA" id="ARBA00022723"/>
    </source>
</evidence>
<keyword evidence="4" id="KW-0001">2Fe-2S</keyword>
<dbReference type="OrthoDB" id="5390at2759"/>
<evidence type="ECO:0000256" key="2">
    <source>
        <dbReference type="ARBA" id="ARBA00022630"/>
    </source>
</evidence>
<dbReference type="GO" id="GO:0046872">
    <property type="term" value="F:metal ion binding"/>
    <property type="evidence" value="ECO:0007669"/>
    <property type="project" value="UniProtKB-KW"/>
</dbReference>
<feature type="domain" description="FAD-binding FR-type" evidence="10">
    <location>
        <begin position="44"/>
        <end position="145"/>
    </location>
</feature>
<proteinExistence type="predicted"/>
<evidence type="ECO:0000256" key="1">
    <source>
        <dbReference type="ARBA" id="ARBA00001917"/>
    </source>
</evidence>
<evidence type="ECO:0000256" key="6">
    <source>
        <dbReference type="ARBA" id="ARBA00023002"/>
    </source>
</evidence>
<reference evidence="11 12" key="1">
    <citation type="submission" date="2015-01" db="EMBL/GenBank/DDBJ databases">
        <title>The Genome Sequence of Ochroconis gallopava CBS43764.</title>
        <authorList>
            <consortium name="The Broad Institute Genomics Platform"/>
            <person name="Cuomo C."/>
            <person name="de Hoog S."/>
            <person name="Gorbushina A."/>
            <person name="Stielow B."/>
            <person name="Teixiera M."/>
            <person name="Abouelleil A."/>
            <person name="Chapman S.B."/>
            <person name="Priest M."/>
            <person name="Young S.K."/>
            <person name="Wortman J."/>
            <person name="Nusbaum C."/>
            <person name="Birren B."/>
        </authorList>
    </citation>
    <scope>NUCLEOTIDE SEQUENCE [LARGE SCALE GENOMIC DNA]</scope>
    <source>
        <strain evidence="11 12">CBS 43764</strain>
    </source>
</reference>
<keyword evidence="2" id="KW-0285">Flavoprotein</keyword>
<dbReference type="SUPFAM" id="SSF54292">
    <property type="entry name" value="2Fe-2S ferredoxin-like"/>
    <property type="match status" value="1"/>
</dbReference>
<dbReference type="Gene3D" id="2.40.30.10">
    <property type="entry name" value="Translation factors"/>
    <property type="match status" value="1"/>
</dbReference>
<dbReference type="Pfam" id="PF22290">
    <property type="entry name" value="DmmA-like_N"/>
    <property type="match status" value="1"/>
</dbReference>
<dbReference type="VEuPathDB" id="FungiDB:PV09_04754"/>
<dbReference type="InterPro" id="IPR036010">
    <property type="entry name" value="2Fe-2S_ferredoxin-like_sf"/>
</dbReference>
<gene>
    <name evidence="11" type="ORF">PV09_04754</name>
</gene>
<dbReference type="Gene3D" id="3.10.20.30">
    <property type="match status" value="1"/>
</dbReference>
<feature type="domain" description="2Fe-2S ferredoxin-type" evidence="9">
    <location>
        <begin position="269"/>
        <end position="349"/>
    </location>
</feature>
<dbReference type="InterPro" id="IPR012675">
    <property type="entry name" value="Beta-grasp_dom_sf"/>
</dbReference>
<protein>
    <recommendedName>
        <fullName evidence="13">FAD-binding FR-type domain-containing protein</fullName>
    </recommendedName>
</protein>
<evidence type="ECO:0000256" key="4">
    <source>
        <dbReference type="ARBA" id="ARBA00022714"/>
    </source>
</evidence>
<dbReference type="InterPro" id="IPR054582">
    <property type="entry name" value="DmmA-like_N"/>
</dbReference>
<dbReference type="GO" id="GO:0051537">
    <property type="term" value="F:2 iron, 2 sulfur cluster binding"/>
    <property type="evidence" value="ECO:0007669"/>
    <property type="project" value="UniProtKB-KW"/>
</dbReference>
<keyword evidence="12" id="KW-1185">Reference proteome</keyword>
<dbReference type="Proteomes" id="UP000053259">
    <property type="component" value="Unassembled WGS sequence"/>
</dbReference>
<dbReference type="InterPro" id="IPR039261">
    <property type="entry name" value="FNR_nucleotide-bd"/>
</dbReference>
<keyword evidence="6" id="KW-0560">Oxidoreductase</keyword>
<dbReference type="AlphaFoldDB" id="A0A0D1XMV8"/>
<dbReference type="PANTHER" id="PTHR30212:SF2">
    <property type="entry name" value="PROTEIN YIIM"/>
    <property type="match status" value="1"/>
</dbReference>
<dbReference type="GeneID" id="27312727"/>
<dbReference type="SUPFAM" id="SSF52343">
    <property type="entry name" value="Ferredoxin reductase-like, C-terminal NADP-linked domain"/>
    <property type="match status" value="1"/>
</dbReference>
<dbReference type="InParanoid" id="A0A0D1XMV8"/>
<evidence type="ECO:0000259" key="10">
    <source>
        <dbReference type="PROSITE" id="PS51384"/>
    </source>
</evidence>
<dbReference type="CDD" id="cd00207">
    <property type="entry name" value="fer2"/>
    <property type="match status" value="1"/>
</dbReference>
<dbReference type="STRING" id="253628.A0A0D1XMV8"/>